<dbReference type="Proteomes" id="UP000785613">
    <property type="component" value="Unassembled WGS sequence"/>
</dbReference>
<keyword evidence="2" id="KW-1185">Reference proteome</keyword>
<comment type="caution">
    <text evidence="1">The sequence shown here is derived from an EMBL/GenBank/DDBJ whole genome shotgun (WGS) entry which is preliminary data.</text>
</comment>
<name>A0ABX0LHK8_9BURK</name>
<gene>
    <name evidence="1" type="ORF">F0185_00860</name>
</gene>
<accession>A0ABX0LHK8</accession>
<protein>
    <submittedName>
        <fullName evidence="1">Uncharacterized protein</fullName>
    </submittedName>
</protein>
<proteinExistence type="predicted"/>
<evidence type="ECO:0000313" key="1">
    <source>
        <dbReference type="EMBL" id="NHZ32148.1"/>
    </source>
</evidence>
<organism evidence="1 2">
    <name type="scientific">Massilia rubra</name>
    <dbReference type="NCBI Taxonomy" id="2607910"/>
    <lineage>
        <taxon>Bacteria</taxon>
        <taxon>Pseudomonadati</taxon>
        <taxon>Pseudomonadota</taxon>
        <taxon>Betaproteobacteria</taxon>
        <taxon>Burkholderiales</taxon>
        <taxon>Oxalobacteraceae</taxon>
        <taxon>Telluria group</taxon>
        <taxon>Massilia</taxon>
    </lineage>
</organism>
<dbReference type="EMBL" id="VUYU01000001">
    <property type="protein sequence ID" value="NHZ32148.1"/>
    <property type="molecule type" value="Genomic_DNA"/>
</dbReference>
<evidence type="ECO:0000313" key="2">
    <source>
        <dbReference type="Proteomes" id="UP000785613"/>
    </source>
</evidence>
<reference evidence="1 2" key="1">
    <citation type="submission" date="2019-09" db="EMBL/GenBank/DDBJ databases">
        <title>Taxonomy of Antarctic Massilia spp.: description of Massilia rubra sp. nov., Massilia aquatica sp. nov., Massilia mucilaginosa sp. nov., Massilia frigida sp. nov. isolated from streams, lakes and regoliths.</title>
        <authorList>
            <person name="Holochova P."/>
            <person name="Sedlacek I."/>
            <person name="Kralova S."/>
            <person name="Maslanova I."/>
            <person name="Busse H.-J."/>
            <person name="Stankova E."/>
            <person name="Vrbovska V."/>
            <person name="Kovarovic V."/>
            <person name="Bartak M."/>
            <person name="Svec P."/>
            <person name="Pantucek R."/>
        </authorList>
    </citation>
    <scope>NUCLEOTIDE SEQUENCE [LARGE SCALE GENOMIC DNA]</scope>
    <source>
        <strain evidence="1 2">CCM 8692</strain>
    </source>
</reference>
<sequence length="106" mass="12154">MPFTVSVSAFRRLTNSVVRFPLGAPGSAPPSPLLRMREAWRCDTRPSRRALLARPAGLPPPAILGKSPDRRRTSVNFELKMAWRLKHNSQENNILKHFFRVEFFRA</sequence>
<dbReference type="RefSeq" id="WP_167220735.1">
    <property type="nucleotide sequence ID" value="NZ_VUYU01000001.1"/>
</dbReference>